<proteinExistence type="predicted"/>
<reference evidence="1 2" key="1">
    <citation type="submission" date="2016-08" db="EMBL/GenBank/DDBJ databases">
        <authorList>
            <person name="Seilhamer J.J."/>
        </authorList>
    </citation>
    <scope>NUCLEOTIDE SEQUENCE [LARGE SCALE GENOMIC DNA]</scope>
    <source>
        <strain evidence="1 2">CFBP7245</strain>
    </source>
</reference>
<evidence type="ECO:0000313" key="2">
    <source>
        <dbReference type="Proteomes" id="UP000238908"/>
    </source>
</evidence>
<name>A0A2S7C0Z9_9XANT</name>
<accession>A0A2S7C0Z9</accession>
<dbReference type="EMBL" id="MDEE01000021">
    <property type="protein sequence ID" value="PPU55256.1"/>
    <property type="molecule type" value="Genomic_DNA"/>
</dbReference>
<sequence length="82" mass="8647">MGIGDWGLGIGNRESGIGNRNSICEIAAGATPAAVWWIQGYCNRRCRCLPRIGGSGRAGGCQGGFTSSRQRTPLVAVERLQP</sequence>
<gene>
    <name evidence="1" type="ORF">XdyCFBP7245_14300</name>
</gene>
<dbReference type="Proteomes" id="UP000238908">
    <property type="component" value="Unassembled WGS sequence"/>
</dbReference>
<evidence type="ECO:0000313" key="1">
    <source>
        <dbReference type="EMBL" id="PPU55256.1"/>
    </source>
</evidence>
<protein>
    <submittedName>
        <fullName evidence="1">Uncharacterized protein</fullName>
    </submittedName>
</protein>
<dbReference type="AlphaFoldDB" id="A0A2S7C0Z9"/>
<comment type="caution">
    <text evidence="1">The sequence shown here is derived from an EMBL/GenBank/DDBJ whole genome shotgun (WGS) entry which is preliminary data.</text>
</comment>
<organism evidence="1 2">
    <name type="scientific">Xanthomonas dyei</name>
    <dbReference type="NCBI Taxonomy" id="743699"/>
    <lineage>
        <taxon>Bacteria</taxon>
        <taxon>Pseudomonadati</taxon>
        <taxon>Pseudomonadota</taxon>
        <taxon>Gammaproteobacteria</taxon>
        <taxon>Lysobacterales</taxon>
        <taxon>Lysobacteraceae</taxon>
        <taxon>Xanthomonas</taxon>
    </lineage>
</organism>